<proteinExistence type="predicted"/>
<dbReference type="OrthoDB" id="10376297at2759"/>
<accession>A0A6A5BUJ1</accession>
<protein>
    <submittedName>
        <fullName evidence="2">Uncharacterized protein</fullName>
    </submittedName>
</protein>
<dbReference type="VEuPathDB" id="AmoebaDB:NF0071450"/>
<keyword evidence="3" id="KW-1185">Reference proteome</keyword>
<dbReference type="AlphaFoldDB" id="A0A6A5BUJ1"/>
<dbReference type="Proteomes" id="UP000444721">
    <property type="component" value="Unassembled WGS sequence"/>
</dbReference>
<keyword evidence="1" id="KW-0472">Membrane</keyword>
<keyword evidence="1" id="KW-0812">Transmembrane</keyword>
<comment type="caution">
    <text evidence="2">The sequence shown here is derived from an EMBL/GenBank/DDBJ whole genome shotgun (WGS) entry which is preliminary data.</text>
</comment>
<evidence type="ECO:0000256" key="1">
    <source>
        <dbReference type="SAM" id="Phobius"/>
    </source>
</evidence>
<organism evidence="2 3">
    <name type="scientific">Naegleria fowleri</name>
    <name type="common">Brain eating amoeba</name>
    <dbReference type="NCBI Taxonomy" id="5763"/>
    <lineage>
        <taxon>Eukaryota</taxon>
        <taxon>Discoba</taxon>
        <taxon>Heterolobosea</taxon>
        <taxon>Tetramitia</taxon>
        <taxon>Eutetramitia</taxon>
        <taxon>Vahlkampfiidae</taxon>
        <taxon>Naegleria</taxon>
    </lineage>
</organism>
<reference evidence="2 3" key="1">
    <citation type="journal article" date="2019" name="Sci. Rep.">
        <title>Nanopore sequencing improves the draft genome of the human pathogenic amoeba Naegleria fowleri.</title>
        <authorList>
            <person name="Liechti N."/>
            <person name="Schurch N."/>
            <person name="Bruggmann R."/>
            <person name="Wittwer M."/>
        </authorList>
    </citation>
    <scope>NUCLEOTIDE SEQUENCE [LARGE SCALE GENOMIC DNA]</scope>
    <source>
        <strain evidence="2 3">ATCC 30894</strain>
    </source>
</reference>
<keyword evidence="1" id="KW-1133">Transmembrane helix</keyword>
<dbReference type="VEuPathDB" id="AmoebaDB:FDP41_012410"/>
<dbReference type="EMBL" id="VFQX01000013">
    <property type="protein sequence ID" value="KAF0981753.1"/>
    <property type="molecule type" value="Genomic_DNA"/>
</dbReference>
<evidence type="ECO:0000313" key="2">
    <source>
        <dbReference type="EMBL" id="KAF0981753.1"/>
    </source>
</evidence>
<name>A0A6A5BUJ1_NAEFO</name>
<dbReference type="GeneID" id="68119625"/>
<dbReference type="VEuPathDB" id="AmoebaDB:NfTy_040230"/>
<feature type="transmembrane region" description="Helical" evidence="1">
    <location>
        <begin position="49"/>
        <end position="71"/>
    </location>
</feature>
<evidence type="ECO:0000313" key="3">
    <source>
        <dbReference type="Proteomes" id="UP000444721"/>
    </source>
</evidence>
<dbReference type="RefSeq" id="XP_044566466.1">
    <property type="nucleotide sequence ID" value="XM_044702928.1"/>
</dbReference>
<gene>
    <name evidence="2" type="ORF">FDP41_012410</name>
</gene>
<sequence length="152" mass="16777">MTIKPYVFTAGAVSALGFALHVSLGGKHIVTPLLKKHEEKQLNERVVNLLHACWHITSLSLAASTAVLLSYALGRDYLMGKSIKLTPELIEFVSELNLGAALVVLDFSLFGVVDQEKEANLETKQVVLHRLTRFPQWMAFGVIGLLPLIEKK</sequence>